<evidence type="ECO:0000313" key="1">
    <source>
        <dbReference type="EMBL" id="DAE31977.1"/>
    </source>
</evidence>
<name>A0A8S5RLJ3_9VIRU</name>
<protein>
    <submittedName>
        <fullName evidence="1">Zinc-ribbon protein</fullName>
    </submittedName>
</protein>
<sequence length="76" mass="8943">MIDCNICKHKEEEHYCIGCRHGELFERENVSEPQKISVSNGREYCGHCGYVCEYARGYKKFYCIRCGGLNLRSWKN</sequence>
<reference evidence="1" key="1">
    <citation type="journal article" date="2021" name="Proc. Natl. Acad. Sci. U.S.A.">
        <title>A Catalog of Tens of Thousands of Viruses from Human Metagenomes Reveals Hidden Associations with Chronic Diseases.</title>
        <authorList>
            <person name="Tisza M.J."/>
            <person name="Buck C.B."/>
        </authorList>
    </citation>
    <scope>NUCLEOTIDE SEQUENCE</scope>
    <source>
        <strain evidence="1">CtReX5</strain>
    </source>
</reference>
<organism evidence="1">
    <name type="scientific">virus sp. ctReX5</name>
    <dbReference type="NCBI Taxonomy" id="2825818"/>
    <lineage>
        <taxon>Viruses</taxon>
    </lineage>
</organism>
<proteinExistence type="predicted"/>
<dbReference type="EMBL" id="BK059114">
    <property type="protein sequence ID" value="DAE31977.1"/>
    <property type="molecule type" value="Genomic_DNA"/>
</dbReference>
<accession>A0A8S5RLJ3</accession>